<accession>A0ACC2THK8</accession>
<proteinExistence type="predicted"/>
<gene>
    <name evidence="1" type="ORF">DSO57_1009693</name>
</gene>
<keyword evidence="2" id="KW-1185">Reference proteome</keyword>
<name>A0ACC2THK8_9FUNG</name>
<dbReference type="EMBL" id="QTSX02002871">
    <property type="protein sequence ID" value="KAJ9074098.1"/>
    <property type="molecule type" value="Genomic_DNA"/>
</dbReference>
<evidence type="ECO:0000313" key="1">
    <source>
        <dbReference type="EMBL" id="KAJ9074098.1"/>
    </source>
</evidence>
<organism evidence="1 2">
    <name type="scientific">Entomophthora muscae</name>
    <dbReference type="NCBI Taxonomy" id="34485"/>
    <lineage>
        <taxon>Eukaryota</taxon>
        <taxon>Fungi</taxon>
        <taxon>Fungi incertae sedis</taxon>
        <taxon>Zoopagomycota</taxon>
        <taxon>Entomophthoromycotina</taxon>
        <taxon>Entomophthoromycetes</taxon>
        <taxon>Entomophthorales</taxon>
        <taxon>Entomophthoraceae</taxon>
        <taxon>Entomophthora</taxon>
    </lineage>
</organism>
<protein>
    <submittedName>
        <fullName evidence="1">Uncharacterized protein</fullName>
    </submittedName>
</protein>
<sequence>MDLGGNSPSLRNGFILSHNFCHTNVWRDYKEVQDVPAGLVIYNNVLVPIKQYNTLKACRLLPTVPTTTGHQQHEIFNIVFQRLRTAEIGAFAGLRQENTSLWINSTQSKFEQVDYPQRLWVSEIALCVTGTTSHFVSGWLAQYPN</sequence>
<dbReference type="Proteomes" id="UP001165960">
    <property type="component" value="Unassembled WGS sequence"/>
</dbReference>
<reference evidence="1" key="1">
    <citation type="submission" date="2022-04" db="EMBL/GenBank/DDBJ databases">
        <title>Genome of the entomopathogenic fungus Entomophthora muscae.</title>
        <authorList>
            <person name="Elya C."/>
            <person name="Lovett B.R."/>
            <person name="Lee E."/>
            <person name="Macias A.M."/>
            <person name="Hajek A.E."/>
            <person name="De Bivort B.L."/>
            <person name="Kasson M.T."/>
            <person name="De Fine Licht H.H."/>
            <person name="Stajich J.E."/>
        </authorList>
    </citation>
    <scope>NUCLEOTIDE SEQUENCE</scope>
    <source>
        <strain evidence="1">Berkeley</strain>
    </source>
</reference>
<evidence type="ECO:0000313" key="2">
    <source>
        <dbReference type="Proteomes" id="UP001165960"/>
    </source>
</evidence>
<comment type="caution">
    <text evidence="1">The sequence shown here is derived from an EMBL/GenBank/DDBJ whole genome shotgun (WGS) entry which is preliminary data.</text>
</comment>